<evidence type="ECO:0000313" key="3">
    <source>
        <dbReference type="EMBL" id="KAK6733037.1"/>
    </source>
</evidence>
<dbReference type="Gene3D" id="3.30.420.10">
    <property type="entry name" value="Ribonuclease H-like superfamily/Ribonuclease H"/>
    <property type="match status" value="1"/>
</dbReference>
<comment type="caution">
    <text evidence="3">The sequence shown here is derived from an EMBL/GenBank/DDBJ whole genome shotgun (WGS) entry which is preliminary data.</text>
</comment>
<dbReference type="InterPro" id="IPR041588">
    <property type="entry name" value="Integrase_H2C2"/>
</dbReference>
<dbReference type="PANTHER" id="PTHR37984">
    <property type="entry name" value="PROTEIN CBG26694"/>
    <property type="match status" value="1"/>
</dbReference>
<evidence type="ECO:0000256" key="1">
    <source>
        <dbReference type="ARBA" id="ARBA00012493"/>
    </source>
</evidence>
<dbReference type="Pfam" id="PF00665">
    <property type="entry name" value="rve"/>
    <property type="match status" value="1"/>
</dbReference>
<dbReference type="PROSITE" id="PS50994">
    <property type="entry name" value="INTEGRASE"/>
    <property type="match status" value="1"/>
</dbReference>
<dbReference type="Proteomes" id="UP001303046">
    <property type="component" value="Unassembled WGS sequence"/>
</dbReference>
<dbReference type="InterPro" id="IPR036397">
    <property type="entry name" value="RNaseH_sf"/>
</dbReference>
<feature type="domain" description="Integrase catalytic" evidence="2">
    <location>
        <begin position="45"/>
        <end position="159"/>
    </location>
</feature>
<protein>
    <recommendedName>
        <fullName evidence="1">RNA-directed DNA polymerase</fullName>
        <ecNumber evidence="1">2.7.7.49</ecNumber>
    </recommendedName>
</protein>
<accession>A0ABR1C3C1</accession>
<dbReference type="InterPro" id="IPR001584">
    <property type="entry name" value="Integrase_cat-core"/>
</dbReference>
<dbReference type="InterPro" id="IPR050951">
    <property type="entry name" value="Retrovirus_Pol_polyprotein"/>
</dbReference>
<keyword evidence="4" id="KW-1185">Reference proteome</keyword>
<evidence type="ECO:0000259" key="2">
    <source>
        <dbReference type="PROSITE" id="PS50994"/>
    </source>
</evidence>
<name>A0ABR1C3C1_NECAM</name>
<dbReference type="PANTHER" id="PTHR37984:SF5">
    <property type="entry name" value="PROTEIN NYNRIN-LIKE"/>
    <property type="match status" value="1"/>
</dbReference>
<sequence>MKLVSRSFVYWPTMDSDIEKLVKTCPRCASVAKDPIKSELHSWPKPHSPWSRVHADFAGPMEGRYYLLIVDAYSKWPEIVQMSSISSTATIQAMECIFAKFGNPETLVTDNGTQFTSSQFTSFCRSRGIVHIRTPPFHAQSNGQAERFVDTFRRGLEKLKGRNQQWMHYRRFSWHIAPLPARLHLTNAHPPKPSWDADCEWNSI</sequence>
<evidence type="ECO:0000313" key="4">
    <source>
        <dbReference type="Proteomes" id="UP001303046"/>
    </source>
</evidence>
<reference evidence="3 4" key="1">
    <citation type="submission" date="2023-08" db="EMBL/GenBank/DDBJ databases">
        <title>A Necator americanus chromosomal reference genome.</title>
        <authorList>
            <person name="Ilik V."/>
            <person name="Petrzelkova K.J."/>
            <person name="Pardy F."/>
            <person name="Fuh T."/>
            <person name="Niatou-Singa F.S."/>
            <person name="Gouil Q."/>
            <person name="Baker L."/>
            <person name="Ritchie M.E."/>
            <person name="Jex A.R."/>
            <person name="Gazzola D."/>
            <person name="Li H."/>
            <person name="Toshio Fujiwara R."/>
            <person name="Zhan B."/>
            <person name="Aroian R.V."/>
            <person name="Pafco B."/>
            <person name="Schwarz E.M."/>
        </authorList>
    </citation>
    <scope>NUCLEOTIDE SEQUENCE [LARGE SCALE GENOMIC DNA]</scope>
    <source>
        <strain evidence="3 4">Aroian</strain>
        <tissue evidence="3">Whole animal</tissue>
    </source>
</reference>
<dbReference type="Gene3D" id="1.10.340.70">
    <property type="match status" value="1"/>
</dbReference>
<dbReference type="Pfam" id="PF17921">
    <property type="entry name" value="Integrase_H2C2"/>
    <property type="match status" value="1"/>
</dbReference>
<dbReference type="InterPro" id="IPR012337">
    <property type="entry name" value="RNaseH-like_sf"/>
</dbReference>
<gene>
    <name evidence="3" type="primary">Necator_chrII.g4835</name>
    <name evidence="3" type="ORF">RB195_017043</name>
</gene>
<organism evidence="3 4">
    <name type="scientific">Necator americanus</name>
    <name type="common">Human hookworm</name>
    <dbReference type="NCBI Taxonomy" id="51031"/>
    <lineage>
        <taxon>Eukaryota</taxon>
        <taxon>Metazoa</taxon>
        <taxon>Ecdysozoa</taxon>
        <taxon>Nematoda</taxon>
        <taxon>Chromadorea</taxon>
        <taxon>Rhabditida</taxon>
        <taxon>Rhabditina</taxon>
        <taxon>Rhabditomorpha</taxon>
        <taxon>Strongyloidea</taxon>
        <taxon>Ancylostomatidae</taxon>
        <taxon>Bunostominae</taxon>
        <taxon>Necator</taxon>
    </lineage>
</organism>
<dbReference type="EMBL" id="JAVFWL010000002">
    <property type="protein sequence ID" value="KAK6733037.1"/>
    <property type="molecule type" value="Genomic_DNA"/>
</dbReference>
<proteinExistence type="predicted"/>
<dbReference type="SUPFAM" id="SSF53098">
    <property type="entry name" value="Ribonuclease H-like"/>
    <property type="match status" value="1"/>
</dbReference>
<dbReference type="EC" id="2.7.7.49" evidence="1"/>